<protein>
    <submittedName>
        <fullName evidence="1">Uncharacterized protein</fullName>
    </submittedName>
</protein>
<accession>A0ABV8LBR5</accession>
<gene>
    <name evidence="1" type="ORF">ACFOW8_22910</name>
</gene>
<dbReference type="RefSeq" id="WP_378553485.1">
    <property type="nucleotide sequence ID" value="NZ_JBHSBA010000015.1"/>
</dbReference>
<reference evidence="2" key="1">
    <citation type="journal article" date="2019" name="Int. J. Syst. Evol. Microbiol.">
        <title>The Global Catalogue of Microorganisms (GCM) 10K type strain sequencing project: providing services to taxonomists for standard genome sequencing and annotation.</title>
        <authorList>
            <consortium name="The Broad Institute Genomics Platform"/>
            <consortium name="The Broad Institute Genome Sequencing Center for Infectious Disease"/>
            <person name="Wu L."/>
            <person name="Ma J."/>
        </authorList>
    </citation>
    <scope>NUCLEOTIDE SEQUENCE [LARGE SCALE GENOMIC DNA]</scope>
    <source>
        <strain evidence="2">CGMCC 4.7204</strain>
    </source>
</reference>
<dbReference type="Proteomes" id="UP001595767">
    <property type="component" value="Unassembled WGS sequence"/>
</dbReference>
<comment type="caution">
    <text evidence="1">The sequence shown here is derived from an EMBL/GenBank/DDBJ whole genome shotgun (WGS) entry which is preliminary data.</text>
</comment>
<sequence>MVDRDMIAQLRQDITTAGDAGDEATVRRLRGELSEALRDGDDETGAAAIVTEADLRELLAVTSPDARLVMSQGRLGVHTGPGDGDGLLVITRADLVHRVGGQSDARGLAELAALLDTDIRLLGA</sequence>
<evidence type="ECO:0000313" key="1">
    <source>
        <dbReference type="EMBL" id="MFC4127782.1"/>
    </source>
</evidence>
<name>A0ABV8LBR5_9NOCA</name>
<organism evidence="1 2">
    <name type="scientific">Nocardia rhizosphaerae</name>
    <dbReference type="NCBI Taxonomy" id="1691571"/>
    <lineage>
        <taxon>Bacteria</taxon>
        <taxon>Bacillati</taxon>
        <taxon>Actinomycetota</taxon>
        <taxon>Actinomycetes</taxon>
        <taxon>Mycobacteriales</taxon>
        <taxon>Nocardiaceae</taxon>
        <taxon>Nocardia</taxon>
    </lineage>
</organism>
<proteinExistence type="predicted"/>
<evidence type="ECO:0000313" key="2">
    <source>
        <dbReference type="Proteomes" id="UP001595767"/>
    </source>
</evidence>
<dbReference type="EMBL" id="JBHSBA010000015">
    <property type="protein sequence ID" value="MFC4127782.1"/>
    <property type="molecule type" value="Genomic_DNA"/>
</dbReference>
<keyword evidence="2" id="KW-1185">Reference proteome</keyword>